<organism evidence="2 3">
    <name type="scientific">Roseateles koreensis</name>
    <dbReference type="NCBI Taxonomy" id="2987526"/>
    <lineage>
        <taxon>Bacteria</taxon>
        <taxon>Pseudomonadati</taxon>
        <taxon>Pseudomonadota</taxon>
        <taxon>Betaproteobacteria</taxon>
        <taxon>Burkholderiales</taxon>
        <taxon>Sphaerotilaceae</taxon>
        <taxon>Roseateles</taxon>
    </lineage>
</organism>
<accession>A0ABT5KVY4</accession>
<keyword evidence="3" id="KW-1185">Reference proteome</keyword>
<name>A0ABT5KVY4_9BURK</name>
<proteinExistence type="predicted"/>
<evidence type="ECO:0000313" key="3">
    <source>
        <dbReference type="Proteomes" id="UP001219862"/>
    </source>
</evidence>
<dbReference type="Proteomes" id="UP001219862">
    <property type="component" value="Unassembled WGS sequence"/>
</dbReference>
<dbReference type="EMBL" id="JAQQXS010000020">
    <property type="protein sequence ID" value="MDC8787099.1"/>
    <property type="molecule type" value="Genomic_DNA"/>
</dbReference>
<feature type="domain" description="Ice-binding protein C-terminal" evidence="1">
    <location>
        <begin position="161"/>
        <end position="183"/>
    </location>
</feature>
<dbReference type="NCBIfam" id="TIGR02595">
    <property type="entry name" value="PEP_CTERM"/>
    <property type="match status" value="1"/>
</dbReference>
<dbReference type="Pfam" id="PF07589">
    <property type="entry name" value="PEP-CTERM"/>
    <property type="match status" value="1"/>
</dbReference>
<evidence type="ECO:0000259" key="1">
    <source>
        <dbReference type="Pfam" id="PF07589"/>
    </source>
</evidence>
<sequence length="188" mass="18921">MDWGSSNGYGIDNRAEGLNALAPRHAISDSYGKDVMVLNFGSSVVLSSFQVGWAGISNGYDSDVSLWRYTGSAAPSIAGNTAAGMVSAGWSLVTNAADVTSSGVVSSGLAATSANASSWWLVTSYGTLGTATTSGSLSAGNNAFKLLSFATTSVPQGGTKVPEPASLALLAVAGFGALAATRRNRKQA</sequence>
<dbReference type="InterPro" id="IPR013424">
    <property type="entry name" value="Ice-binding_C"/>
</dbReference>
<dbReference type="RefSeq" id="WP_273598237.1">
    <property type="nucleotide sequence ID" value="NZ_JAQQXS010000020.1"/>
</dbReference>
<evidence type="ECO:0000313" key="2">
    <source>
        <dbReference type="EMBL" id="MDC8787099.1"/>
    </source>
</evidence>
<gene>
    <name evidence="2" type="ORF">PRZ01_18055</name>
</gene>
<reference evidence="2 3" key="1">
    <citation type="submission" date="2022-10" db="EMBL/GenBank/DDBJ databases">
        <title>paucibacter sp. hw8 Genome sequencing.</title>
        <authorList>
            <person name="Park S."/>
        </authorList>
    </citation>
    <scope>NUCLEOTIDE SEQUENCE [LARGE SCALE GENOMIC DNA]</scope>
    <source>
        <strain evidence="3">hw8</strain>
    </source>
</reference>
<comment type="caution">
    <text evidence="2">The sequence shown here is derived from an EMBL/GenBank/DDBJ whole genome shotgun (WGS) entry which is preliminary data.</text>
</comment>
<protein>
    <submittedName>
        <fullName evidence="2">PEP-CTERM sorting domain-containing protein</fullName>
    </submittedName>
</protein>